<feature type="compositionally biased region" description="Polar residues" evidence="1">
    <location>
        <begin position="41"/>
        <end position="53"/>
    </location>
</feature>
<feature type="region of interest" description="Disordered" evidence="1">
    <location>
        <begin position="40"/>
        <end position="60"/>
    </location>
</feature>
<name>A0AAE0KUJ7_9CHLO</name>
<dbReference type="AlphaFoldDB" id="A0AAE0KUJ7"/>
<protein>
    <submittedName>
        <fullName evidence="2">Uncharacterized protein</fullName>
    </submittedName>
</protein>
<accession>A0AAE0KUJ7</accession>
<evidence type="ECO:0000313" key="3">
    <source>
        <dbReference type="Proteomes" id="UP001190700"/>
    </source>
</evidence>
<keyword evidence="3" id="KW-1185">Reference proteome</keyword>
<proteinExistence type="predicted"/>
<comment type="caution">
    <text evidence="2">The sequence shown here is derived from an EMBL/GenBank/DDBJ whole genome shotgun (WGS) entry which is preliminary data.</text>
</comment>
<organism evidence="2 3">
    <name type="scientific">Cymbomonas tetramitiformis</name>
    <dbReference type="NCBI Taxonomy" id="36881"/>
    <lineage>
        <taxon>Eukaryota</taxon>
        <taxon>Viridiplantae</taxon>
        <taxon>Chlorophyta</taxon>
        <taxon>Pyramimonadophyceae</taxon>
        <taxon>Pyramimonadales</taxon>
        <taxon>Pyramimonadaceae</taxon>
        <taxon>Cymbomonas</taxon>
    </lineage>
</organism>
<feature type="compositionally biased region" description="Basic and acidic residues" evidence="1">
    <location>
        <begin position="1"/>
        <end position="10"/>
    </location>
</feature>
<reference evidence="2 3" key="1">
    <citation type="journal article" date="2015" name="Genome Biol. Evol.">
        <title>Comparative Genomics of a Bacterivorous Green Alga Reveals Evolutionary Causalities and Consequences of Phago-Mixotrophic Mode of Nutrition.</title>
        <authorList>
            <person name="Burns J.A."/>
            <person name="Paasch A."/>
            <person name="Narechania A."/>
            <person name="Kim E."/>
        </authorList>
    </citation>
    <scope>NUCLEOTIDE SEQUENCE [LARGE SCALE GENOMIC DNA]</scope>
    <source>
        <strain evidence="2 3">PLY_AMNH</strain>
    </source>
</reference>
<evidence type="ECO:0000313" key="2">
    <source>
        <dbReference type="EMBL" id="KAK3261288.1"/>
    </source>
</evidence>
<feature type="region of interest" description="Disordered" evidence="1">
    <location>
        <begin position="1"/>
        <end position="20"/>
    </location>
</feature>
<gene>
    <name evidence="2" type="ORF">CYMTET_29798</name>
</gene>
<evidence type="ECO:0000256" key="1">
    <source>
        <dbReference type="SAM" id="MobiDB-lite"/>
    </source>
</evidence>
<dbReference type="EMBL" id="LGRX02017015">
    <property type="protein sequence ID" value="KAK3261288.1"/>
    <property type="molecule type" value="Genomic_DNA"/>
</dbReference>
<sequence length="207" mass="22065">MASRDNHANEADGAPSASEPKLGLSFLKARAKAKAAAVGLFQSSTESRYSQPDPSEVKRPKHSQYLIAKAFRAFNLMRALDLRSLRAEPAESDANCGRGGWALTQIQHRAKGRRGAIVGFSGLQGEPPAVGDPLGEGAKVPDKPHIAQLKEDLRAQVLDGHALVMPSSQLRRVLLAVLLCRQASGCEDEPFGSNSLVHSSLPVSPSL</sequence>
<dbReference type="Proteomes" id="UP001190700">
    <property type="component" value="Unassembled WGS sequence"/>
</dbReference>